<dbReference type="GO" id="GO:0005634">
    <property type="term" value="C:nucleus"/>
    <property type="evidence" value="ECO:0007669"/>
    <property type="project" value="UniProtKB-SubCell"/>
</dbReference>
<evidence type="ECO:0000259" key="4">
    <source>
        <dbReference type="PROSITE" id="PS51031"/>
    </source>
</evidence>
<dbReference type="Pfam" id="PF02944">
    <property type="entry name" value="BESS"/>
    <property type="match status" value="1"/>
</dbReference>
<accession>A0A8T2M534</accession>
<dbReference type="Pfam" id="PF10545">
    <property type="entry name" value="MADF_DNA_bdg"/>
    <property type="match status" value="1"/>
</dbReference>
<organism evidence="5 6">
    <name type="scientific">Astyanax mexicanus</name>
    <name type="common">Blind cave fish</name>
    <name type="synonym">Astyanax fasciatus mexicanus</name>
    <dbReference type="NCBI Taxonomy" id="7994"/>
    <lineage>
        <taxon>Eukaryota</taxon>
        <taxon>Metazoa</taxon>
        <taxon>Chordata</taxon>
        <taxon>Craniata</taxon>
        <taxon>Vertebrata</taxon>
        <taxon>Euteleostomi</taxon>
        <taxon>Actinopterygii</taxon>
        <taxon>Neopterygii</taxon>
        <taxon>Teleostei</taxon>
        <taxon>Ostariophysi</taxon>
        <taxon>Characiformes</taxon>
        <taxon>Characoidei</taxon>
        <taxon>Acestrorhamphidae</taxon>
        <taxon>Acestrorhamphinae</taxon>
        <taxon>Astyanax</taxon>
    </lineage>
</organism>
<dbReference type="InterPro" id="IPR039353">
    <property type="entry name" value="TF_Adf1"/>
</dbReference>
<evidence type="ECO:0000313" key="5">
    <source>
        <dbReference type="EMBL" id="KAG9278177.1"/>
    </source>
</evidence>
<dbReference type="Proteomes" id="UP000752171">
    <property type="component" value="Unassembled WGS sequence"/>
</dbReference>
<dbReference type="SMART" id="SM00595">
    <property type="entry name" value="MADF"/>
    <property type="match status" value="1"/>
</dbReference>
<gene>
    <name evidence="5" type="ORF">AMEX_G5995</name>
</gene>
<evidence type="ECO:0000256" key="2">
    <source>
        <dbReference type="SAM" id="MobiDB-lite"/>
    </source>
</evidence>
<dbReference type="InterPro" id="IPR006578">
    <property type="entry name" value="MADF-dom"/>
</dbReference>
<dbReference type="PANTHER" id="PTHR12243:SF48">
    <property type="entry name" value="MADF DOMAIN-CONTAINING PROTEIN"/>
    <property type="match status" value="1"/>
</dbReference>
<name>A0A8T2M534_ASTMX</name>
<comment type="subcellular location">
    <subcellularLocation>
        <location evidence="1">Nucleus</location>
    </subcellularLocation>
</comment>
<dbReference type="GO" id="GO:0006357">
    <property type="term" value="P:regulation of transcription by RNA polymerase II"/>
    <property type="evidence" value="ECO:0007669"/>
    <property type="project" value="TreeGrafter"/>
</dbReference>
<dbReference type="GO" id="GO:0005667">
    <property type="term" value="C:transcription regulator complex"/>
    <property type="evidence" value="ECO:0007669"/>
    <property type="project" value="TreeGrafter"/>
</dbReference>
<dbReference type="PANTHER" id="PTHR12243">
    <property type="entry name" value="MADF DOMAIN TRANSCRIPTION FACTOR"/>
    <property type="match status" value="1"/>
</dbReference>
<feature type="region of interest" description="Disordered" evidence="2">
    <location>
        <begin position="118"/>
        <end position="171"/>
    </location>
</feature>
<dbReference type="PROSITE" id="PS51031">
    <property type="entry name" value="BESS"/>
    <property type="match status" value="1"/>
</dbReference>
<evidence type="ECO:0000256" key="1">
    <source>
        <dbReference type="PROSITE-ProRule" id="PRU00371"/>
    </source>
</evidence>
<dbReference type="EMBL" id="JAICCE010000004">
    <property type="protein sequence ID" value="KAG9278177.1"/>
    <property type="molecule type" value="Genomic_DNA"/>
</dbReference>
<comment type="caution">
    <text evidence="5">The sequence shown here is derived from an EMBL/GenBank/DDBJ whole genome shotgun (WGS) entry which is preliminary data.</text>
</comment>
<reference evidence="5 6" key="1">
    <citation type="submission" date="2021-07" db="EMBL/GenBank/DDBJ databases">
        <authorList>
            <person name="Imarazene B."/>
            <person name="Zahm M."/>
            <person name="Klopp C."/>
            <person name="Cabau C."/>
            <person name="Beille S."/>
            <person name="Jouanno E."/>
            <person name="Castinel A."/>
            <person name="Lluch J."/>
            <person name="Gil L."/>
            <person name="Kuchtly C."/>
            <person name="Lopez Roques C."/>
            <person name="Donnadieu C."/>
            <person name="Parrinello H."/>
            <person name="Journot L."/>
            <person name="Du K."/>
            <person name="Schartl M."/>
            <person name="Retaux S."/>
            <person name="Guiguen Y."/>
        </authorList>
    </citation>
    <scope>NUCLEOTIDE SEQUENCE [LARGE SCALE GENOMIC DNA]</scope>
    <source>
        <strain evidence="5">Pach_M1</strain>
        <tissue evidence="5">Testis</tissue>
    </source>
</reference>
<feature type="domain" description="BESS" evidence="4">
    <location>
        <begin position="200"/>
        <end position="239"/>
    </location>
</feature>
<protein>
    <recommendedName>
        <fullName evidence="7">MADF domain-containing protein</fullName>
    </recommendedName>
</protein>
<sequence length="247" mass="28220">SARKMEERLIIAVSGFPVLYDVSLFAYRDLNKKNDAWKKVSEIVGVPVEECKKRWKNLRDTFRREKNRERERNRSGAGAVSSRPWRYMGVMSFLNPFVESRPTSGNMVVEVEEALTQNNQEETEQTQGQCQDVQGGREEGQESSDEGTAPSTSGVISGLSPTPLQKKRRQSSATVFEDKLLKILESVASQKTSHQSPPTEDPDEMFLRSILSDFKSLTERRRDELKFKIHQLIFEAKCQEAEENTKI</sequence>
<feature type="compositionally biased region" description="Polar residues" evidence="2">
    <location>
        <begin position="149"/>
        <end position="163"/>
    </location>
</feature>
<dbReference type="AlphaFoldDB" id="A0A8T2M534"/>
<evidence type="ECO:0008006" key="7">
    <source>
        <dbReference type="Google" id="ProtNLM"/>
    </source>
</evidence>
<proteinExistence type="predicted"/>
<feature type="domain" description="MADF" evidence="3">
    <location>
        <begin position="8"/>
        <end position="99"/>
    </location>
</feature>
<dbReference type="GO" id="GO:0003677">
    <property type="term" value="F:DNA binding"/>
    <property type="evidence" value="ECO:0007669"/>
    <property type="project" value="InterPro"/>
</dbReference>
<keyword evidence="1" id="KW-0539">Nucleus</keyword>
<dbReference type="InterPro" id="IPR004210">
    <property type="entry name" value="BESS_motif"/>
</dbReference>
<feature type="non-terminal residue" evidence="5">
    <location>
        <position position="1"/>
    </location>
</feature>
<evidence type="ECO:0000313" key="6">
    <source>
        <dbReference type="Proteomes" id="UP000752171"/>
    </source>
</evidence>
<dbReference type="PROSITE" id="PS51029">
    <property type="entry name" value="MADF"/>
    <property type="match status" value="1"/>
</dbReference>
<evidence type="ECO:0000259" key="3">
    <source>
        <dbReference type="PROSITE" id="PS51029"/>
    </source>
</evidence>